<reference evidence="1" key="1">
    <citation type="submission" date="2018-11" db="EMBL/GenBank/DDBJ databases">
        <authorList>
            <consortium name="Pathogen Informatics"/>
        </authorList>
    </citation>
    <scope>NUCLEOTIDE SEQUENCE</scope>
</reference>
<name>A0A3S5CTH8_9PLAT</name>
<organism evidence="1 2">
    <name type="scientific">Protopolystoma xenopodis</name>
    <dbReference type="NCBI Taxonomy" id="117903"/>
    <lineage>
        <taxon>Eukaryota</taxon>
        <taxon>Metazoa</taxon>
        <taxon>Spiralia</taxon>
        <taxon>Lophotrochozoa</taxon>
        <taxon>Platyhelminthes</taxon>
        <taxon>Monogenea</taxon>
        <taxon>Polyopisthocotylea</taxon>
        <taxon>Polystomatidea</taxon>
        <taxon>Polystomatidae</taxon>
        <taxon>Protopolystoma</taxon>
    </lineage>
</organism>
<sequence length="598" mass="63097">MAKLTDDAGEAFGNVPRPRSYSGNDVAMRCIHPISCKVDAVHETSSSLSGEDVELEPNGTSVSGGSSRRAFPSCINQQVRPSECKWHSKLWAQFRRLITARMRPSCDNDVNPLLYIERRLRPYQRPQHLGLHIFIIKYCSHALLTGVAIDVDVAVNFNANLDVNADVNVNVAVAVNVIANVDVDVGVKTDFAADAKANPNVDVDVNANVANNANVDVDAGVNVNVDVAVNVNADLDVDVGVKDNLAADANTNANADVDVDVNANVDINADVNANVAADVNANVNANADVVVDVNANVDDDVNVNIAVAFNVSADVDVDVKANLAANANTNANAHFDVDANANVDVDTDVNVNVAVNVNADVDVDVSVNVTVAVAVNVNADVDVDVGVKANLAADANTNANADVNVDANANVDVDAGVNVNVDFAVNVNANVDVDVGCSPGRHRCNTPRDDTPGPALLRYHHLRWWESAAAWRRASEWTGAGTDWLADRYVMKPTLLGPTADWLLVGSSPIQPSSILVSLSLPLGLSIAAAHLTTRLVGPRMTIQPLDQSARGPIDDVPTHGLIHTPRPLFASSREFLPLVGGLSVSLALVSAHLLVQG</sequence>
<evidence type="ECO:0000313" key="2">
    <source>
        <dbReference type="Proteomes" id="UP000784294"/>
    </source>
</evidence>
<accession>A0A3S5CTH8</accession>
<evidence type="ECO:0000313" key="1">
    <source>
        <dbReference type="EMBL" id="VEL35591.1"/>
    </source>
</evidence>
<dbReference type="EMBL" id="CAAALY010250174">
    <property type="protein sequence ID" value="VEL35591.1"/>
    <property type="molecule type" value="Genomic_DNA"/>
</dbReference>
<proteinExistence type="predicted"/>
<keyword evidence="2" id="KW-1185">Reference proteome</keyword>
<protein>
    <submittedName>
        <fullName evidence="1">Uncharacterized protein</fullName>
    </submittedName>
</protein>
<dbReference type="PANTHER" id="PTHR34403:SF14">
    <property type="entry name" value="OS05G0225800 PROTEIN"/>
    <property type="match status" value="1"/>
</dbReference>
<comment type="caution">
    <text evidence="1">The sequence shown here is derived from an EMBL/GenBank/DDBJ whole genome shotgun (WGS) entry which is preliminary data.</text>
</comment>
<dbReference type="AlphaFoldDB" id="A0A3S5CTH8"/>
<dbReference type="PANTHER" id="PTHR34403">
    <property type="entry name" value="TOL-PAL SYSTEM PROTEIN TOLA"/>
    <property type="match status" value="1"/>
</dbReference>
<dbReference type="Proteomes" id="UP000784294">
    <property type="component" value="Unassembled WGS sequence"/>
</dbReference>
<dbReference type="InterPro" id="IPR050972">
    <property type="entry name" value="SDr-like"/>
</dbReference>
<gene>
    <name evidence="1" type="ORF">PXEA_LOCUS29031</name>
</gene>